<keyword evidence="3 7" id="KW-0732">Signal</keyword>
<evidence type="ECO:0000256" key="3">
    <source>
        <dbReference type="ARBA" id="ARBA00022729"/>
    </source>
</evidence>
<comment type="similarity">
    <text evidence="2 7">Belongs to the thioredoxin family. DsbC subfamily.</text>
</comment>
<proteinExistence type="inferred from homology"/>
<keyword evidence="4 7" id="KW-0574">Periplasm</keyword>
<dbReference type="KEGG" id="pman:OU5_P0442"/>
<dbReference type="Pfam" id="PF13098">
    <property type="entry name" value="Thioredoxin_2"/>
    <property type="match status" value="1"/>
</dbReference>
<name>A0A024ELD2_9PSED</name>
<feature type="domain" description="Disulphide bond isomerase DsbC/G N-terminal" evidence="8">
    <location>
        <begin position="30"/>
        <end position="69"/>
    </location>
</feature>
<feature type="domain" description="Thioredoxin-like fold" evidence="9">
    <location>
        <begin position="101"/>
        <end position="216"/>
    </location>
</feature>
<dbReference type="AlphaFoldDB" id="A0A024ELD2"/>
<keyword evidence="5" id="KW-1015">Disulfide bond</keyword>
<keyword evidence="6 7" id="KW-0676">Redox-active center</keyword>
<evidence type="ECO:0000313" key="11">
    <source>
        <dbReference type="Proteomes" id="UP000026913"/>
    </source>
</evidence>
<dbReference type="CDD" id="cd03020">
    <property type="entry name" value="DsbA_DsbC_DsbG"/>
    <property type="match status" value="1"/>
</dbReference>
<comment type="function">
    <text evidence="7">Required for disulfide bond formation in some periplasmic proteins. Acts by transferring its disulfide bond to other proteins and is reduced in the process.</text>
</comment>
<sequence length="229" mass="25067">MLRRIFCAILLIASASSYCTANAQENNVTTPLPINGMIAAVKNGKLAFVSDNGRFVFRGSLYDTWSQKEISSIDDADQAFRYIDVAKLKFNVDDLSPFTYGSGKKQVIIFTDPQCPACSLLLTDLKKVEGYTFKIVELSALGEESSKIVRSMHCATDQKQAYEIAVGLQKPRVIDSRGADCDTSAIGKRIITAQMFGLKGVPFIIRDDGLTRQGYAKGSLESWLIGAAK</sequence>
<dbReference type="InterPro" id="IPR012336">
    <property type="entry name" value="Thioredoxin-like_fold"/>
</dbReference>
<reference evidence="10 11" key="1">
    <citation type="journal article" date="2012" name="J. Bacteriol.">
        <title>Genome sequence of cold-adapted Pseudomonas mandelii strain JR-1.</title>
        <authorList>
            <person name="Jang S.H."/>
            <person name="Kim J."/>
            <person name="Kim J."/>
            <person name="Hong S."/>
            <person name="Lee C."/>
        </authorList>
    </citation>
    <scope>NUCLEOTIDE SEQUENCE [LARGE SCALE GENOMIC DNA]</scope>
    <source>
        <strain evidence="10 11">JR-1</strain>
        <plasmid evidence="11">Plasmid</plasmid>
    </source>
</reference>
<dbReference type="EMBL" id="CP005961">
    <property type="protein sequence ID" value="AHZ73694.1"/>
    <property type="molecule type" value="Genomic_DNA"/>
</dbReference>
<comment type="subcellular location">
    <subcellularLocation>
        <location evidence="1 7">Periplasm</location>
    </subcellularLocation>
</comment>
<protein>
    <recommendedName>
        <fullName evidence="7">Thiol:disulfide interchange protein</fullName>
    </recommendedName>
</protein>
<evidence type="ECO:0000256" key="6">
    <source>
        <dbReference type="ARBA" id="ARBA00023284"/>
    </source>
</evidence>
<dbReference type="SUPFAM" id="SSF52833">
    <property type="entry name" value="Thioredoxin-like"/>
    <property type="match status" value="1"/>
</dbReference>
<evidence type="ECO:0000259" key="9">
    <source>
        <dbReference type="Pfam" id="PF13098"/>
    </source>
</evidence>
<dbReference type="Gene3D" id="3.10.450.70">
    <property type="entry name" value="Disulphide bond isomerase, DsbC/G, N-terminal"/>
    <property type="match status" value="1"/>
</dbReference>
<feature type="signal peptide" evidence="7">
    <location>
        <begin position="1"/>
        <end position="23"/>
    </location>
</feature>
<dbReference type="OrthoDB" id="12976at2"/>
<evidence type="ECO:0000256" key="5">
    <source>
        <dbReference type="ARBA" id="ARBA00023157"/>
    </source>
</evidence>
<dbReference type="InterPro" id="IPR033954">
    <property type="entry name" value="DiS-bond_Isoase_DsbC/G"/>
</dbReference>
<dbReference type="InterPro" id="IPR009094">
    <property type="entry name" value="DiS-bond_isomerase_DsbC/G_N_sf"/>
</dbReference>
<evidence type="ECO:0000256" key="2">
    <source>
        <dbReference type="ARBA" id="ARBA00009813"/>
    </source>
</evidence>
<dbReference type="GO" id="GO:0042597">
    <property type="term" value="C:periplasmic space"/>
    <property type="evidence" value="ECO:0007669"/>
    <property type="project" value="UniProtKB-SubCell"/>
</dbReference>
<evidence type="ECO:0000259" key="8">
    <source>
        <dbReference type="Pfam" id="PF10411"/>
    </source>
</evidence>
<dbReference type="PANTHER" id="PTHR35272:SF3">
    <property type="entry name" value="THIOL:DISULFIDE INTERCHANGE PROTEIN DSBC"/>
    <property type="match status" value="1"/>
</dbReference>
<dbReference type="Gene3D" id="3.40.30.10">
    <property type="entry name" value="Glutaredoxin"/>
    <property type="match status" value="1"/>
</dbReference>
<dbReference type="InterPro" id="IPR036249">
    <property type="entry name" value="Thioredoxin-like_sf"/>
</dbReference>
<dbReference type="InterPro" id="IPR018950">
    <property type="entry name" value="DiS-bond_isomerase_DsbC/G_N"/>
</dbReference>
<dbReference type="Pfam" id="PF10411">
    <property type="entry name" value="DsbC_N"/>
    <property type="match status" value="1"/>
</dbReference>
<evidence type="ECO:0000313" key="10">
    <source>
        <dbReference type="EMBL" id="AHZ73694.1"/>
    </source>
</evidence>
<dbReference type="RefSeq" id="WP_010466575.1">
    <property type="nucleotide sequence ID" value="NZ_CP005961.1"/>
</dbReference>
<evidence type="ECO:0000256" key="4">
    <source>
        <dbReference type="ARBA" id="ARBA00022764"/>
    </source>
</evidence>
<dbReference type="PANTHER" id="PTHR35272">
    <property type="entry name" value="THIOL:DISULFIDE INTERCHANGE PROTEIN DSBC-RELATED"/>
    <property type="match status" value="1"/>
</dbReference>
<dbReference type="HOGENOM" id="CLU_095613_0_0_6"/>
<dbReference type="SUPFAM" id="SSF54423">
    <property type="entry name" value="DsbC/DsbG N-terminal domain-like"/>
    <property type="match status" value="1"/>
</dbReference>
<evidence type="ECO:0000256" key="7">
    <source>
        <dbReference type="RuleBase" id="RU364038"/>
    </source>
</evidence>
<organism evidence="10 11">
    <name type="scientific">Pseudomonas mandelii JR-1</name>
    <dbReference type="NCBI Taxonomy" id="1147786"/>
    <lineage>
        <taxon>Bacteria</taxon>
        <taxon>Pseudomonadati</taxon>
        <taxon>Pseudomonadota</taxon>
        <taxon>Gammaproteobacteria</taxon>
        <taxon>Pseudomonadales</taxon>
        <taxon>Pseudomonadaceae</taxon>
        <taxon>Pseudomonas</taxon>
    </lineage>
</organism>
<accession>A0A024ELD2</accession>
<gene>
    <name evidence="10" type="ORF">OU5_P0442</name>
</gene>
<evidence type="ECO:0000256" key="1">
    <source>
        <dbReference type="ARBA" id="ARBA00004418"/>
    </source>
</evidence>
<geneLocation type="plasmid" evidence="11"/>
<feature type="chain" id="PRO_5010003951" description="Thiol:disulfide interchange protein" evidence="7">
    <location>
        <begin position="24"/>
        <end position="229"/>
    </location>
</feature>
<dbReference type="InterPro" id="IPR051470">
    <property type="entry name" value="Thiol:disulfide_interchange"/>
</dbReference>
<keyword evidence="10" id="KW-0614">Plasmid</keyword>
<dbReference type="Proteomes" id="UP000026913">
    <property type="component" value="Plasmid unnamed"/>
</dbReference>